<comment type="similarity">
    <text evidence="1 5">Belongs to the peptidase S41A family.</text>
</comment>
<dbReference type="CDD" id="cd06782">
    <property type="entry name" value="cpPDZ_CPP-like"/>
    <property type="match status" value="1"/>
</dbReference>
<keyword evidence="2 5" id="KW-0645">Protease</keyword>
<dbReference type="InterPro" id="IPR004447">
    <property type="entry name" value="Peptidase_S41A"/>
</dbReference>
<dbReference type="PANTHER" id="PTHR32060">
    <property type="entry name" value="TAIL-SPECIFIC PROTEASE"/>
    <property type="match status" value="1"/>
</dbReference>
<dbReference type="Gene3D" id="3.30.750.44">
    <property type="match status" value="1"/>
</dbReference>
<dbReference type="InterPro" id="IPR001478">
    <property type="entry name" value="PDZ"/>
</dbReference>
<dbReference type="RefSeq" id="WP_012624528.1">
    <property type="nucleotide sequence ID" value="NZ_FPIW01000003.1"/>
</dbReference>
<evidence type="ECO:0000256" key="6">
    <source>
        <dbReference type="SAM" id="MobiDB-lite"/>
    </source>
</evidence>
<evidence type="ECO:0000256" key="1">
    <source>
        <dbReference type="ARBA" id="ARBA00009179"/>
    </source>
</evidence>
<dbReference type="SMART" id="SM00228">
    <property type="entry name" value="PDZ"/>
    <property type="match status" value="1"/>
</dbReference>
<dbReference type="Pfam" id="PF17820">
    <property type="entry name" value="PDZ_6"/>
    <property type="match status" value="1"/>
</dbReference>
<dbReference type="SMART" id="SM00245">
    <property type="entry name" value="TSPc"/>
    <property type="match status" value="1"/>
</dbReference>
<protein>
    <submittedName>
        <fullName evidence="9">Carboxyl-terminal processing protease</fullName>
    </submittedName>
</protein>
<dbReference type="GO" id="GO:0008236">
    <property type="term" value="F:serine-type peptidase activity"/>
    <property type="evidence" value="ECO:0007669"/>
    <property type="project" value="UniProtKB-KW"/>
</dbReference>
<sequence length="443" mass="48661">MRLLFRSHMFAFLLLIGVAAAFPGVSYGADAKEPAKEAPNKFDALKRFSQVLDLVERYYVRDVTQGDLINGAVKGMLQGLDPHSTFMSTDEYKEMQETTSGEFFGVGIEISQENGQITVVTPIEDTPAFRAGLQPGDIILSINGQPVQELSLQEVVSRIRGPKGSEVELVILHNDSKNPQTVRITRDAIPLISVKSKKLEDGYYWIRLTRFSERTTDELKDALKAAAKESKANGGIKGIVLDLRNNPGGLLDQAVSVADAFLEKGTIVSIKGRRENTERVYSAKKQNDDVRVPMVVLINAGSASASEIVAGALRDQKRALIMGERSFGKGSVQNIIPLSDGSGLKLTVALYYTPNGSSIQAEGIVPDLEIPFEAPRSDDKDNPRLLLREQDLNRHLETKNDKKAPKGKNTANDAQEQLARDNQLRMGLQMVKSLPKMSEIKAQ</sequence>
<feature type="signal peptide" evidence="7">
    <location>
        <begin position="1"/>
        <end position="21"/>
    </location>
</feature>
<evidence type="ECO:0000256" key="4">
    <source>
        <dbReference type="ARBA" id="ARBA00022825"/>
    </source>
</evidence>
<dbReference type="InterPro" id="IPR005151">
    <property type="entry name" value="Tail-specific_protease"/>
</dbReference>
<keyword evidence="4 5" id="KW-0720">Serine protease</keyword>
<evidence type="ECO:0000256" key="3">
    <source>
        <dbReference type="ARBA" id="ARBA00022801"/>
    </source>
</evidence>
<dbReference type="FunFam" id="3.90.226.10:FF:000029">
    <property type="entry name" value="Peptidase, S41 family"/>
    <property type="match status" value="1"/>
</dbReference>
<proteinExistence type="inferred from homology"/>
<dbReference type="InterPro" id="IPR055210">
    <property type="entry name" value="CtpA/B_N"/>
</dbReference>
<dbReference type="PROSITE" id="PS50106">
    <property type="entry name" value="PDZ"/>
    <property type="match status" value="1"/>
</dbReference>
<dbReference type="GO" id="GO:0030288">
    <property type="term" value="C:outer membrane-bounded periplasmic space"/>
    <property type="evidence" value="ECO:0007669"/>
    <property type="project" value="TreeGrafter"/>
</dbReference>
<dbReference type="Pfam" id="PF03572">
    <property type="entry name" value="Peptidase_S41"/>
    <property type="match status" value="1"/>
</dbReference>
<feature type="compositionally biased region" description="Basic and acidic residues" evidence="6">
    <location>
        <begin position="391"/>
        <end position="404"/>
    </location>
</feature>
<evidence type="ECO:0000313" key="10">
    <source>
        <dbReference type="Proteomes" id="UP000182680"/>
    </source>
</evidence>
<accession>A0AA94HQK2</accession>
<evidence type="ECO:0000313" key="9">
    <source>
        <dbReference type="EMBL" id="SFW19285.1"/>
    </source>
</evidence>
<dbReference type="InterPro" id="IPR036034">
    <property type="entry name" value="PDZ_sf"/>
</dbReference>
<keyword evidence="7" id="KW-0732">Signal</keyword>
<gene>
    <name evidence="9" type="ORF">SAMN02910291_00344</name>
</gene>
<dbReference type="CDD" id="cd07560">
    <property type="entry name" value="Peptidase_S41_CPP"/>
    <property type="match status" value="1"/>
</dbReference>
<evidence type="ECO:0000259" key="8">
    <source>
        <dbReference type="PROSITE" id="PS50106"/>
    </source>
</evidence>
<dbReference type="Proteomes" id="UP000182680">
    <property type="component" value="Unassembled WGS sequence"/>
</dbReference>
<organism evidence="9 10">
    <name type="scientific">Desulfovibrio desulfuricans</name>
    <dbReference type="NCBI Taxonomy" id="876"/>
    <lineage>
        <taxon>Bacteria</taxon>
        <taxon>Pseudomonadati</taxon>
        <taxon>Thermodesulfobacteriota</taxon>
        <taxon>Desulfovibrionia</taxon>
        <taxon>Desulfovibrionales</taxon>
        <taxon>Desulfovibrionaceae</taxon>
        <taxon>Desulfovibrio</taxon>
    </lineage>
</organism>
<evidence type="ECO:0000256" key="5">
    <source>
        <dbReference type="RuleBase" id="RU004404"/>
    </source>
</evidence>
<dbReference type="Gene3D" id="3.90.226.10">
    <property type="entry name" value="2-enoyl-CoA Hydratase, Chain A, domain 1"/>
    <property type="match status" value="1"/>
</dbReference>
<reference evidence="10" key="1">
    <citation type="submission" date="2016-11" db="EMBL/GenBank/DDBJ databases">
        <authorList>
            <person name="Jaros S."/>
            <person name="Januszkiewicz K."/>
            <person name="Wedrychowicz H."/>
        </authorList>
    </citation>
    <scope>NUCLEOTIDE SEQUENCE [LARGE SCALE GENOMIC DNA]</scope>
    <source>
        <strain evidence="10">DSM 7057</strain>
    </source>
</reference>
<feature type="region of interest" description="Disordered" evidence="6">
    <location>
        <begin position="391"/>
        <end position="424"/>
    </location>
</feature>
<dbReference type="AlphaFoldDB" id="A0AA94HQK2"/>
<dbReference type="SUPFAM" id="SSF52096">
    <property type="entry name" value="ClpP/crotonase"/>
    <property type="match status" value="1"/>
</dbReference>
<dbReference type="SUPFAM" id="SSF50156">
    <property type="entry name" value="PDZ domain-like"/>
    <property type="match status" value="1"/>
</dbReference>
<name>A0AA94HQK2_DESDE</name>
<dbReference type="GO" id="GO:0004175">
    <property type="term" value="F:endopeptidase activity"/>
    <property type="evidence" value="ECO:0007669"/>
    <property type="project" value="TreeGrafter"/>
</dbReference>
<dbReference type="GO" id="GO:0006508">
    <property type="term" value="P:proteolysis"/>
    <property type="evidence" value="ECO:0007669"/>
    <property type="project" value="UniProtKB-KW"/>
</dbReference>
<dbReference type="GO" id="GO:0007165">
    <property type="term" value="P:signal transduction"/>
    <property type="evidence" value="ECO:0007669"/>
    <property type="project" value="TreeGrafter"/>
</dbReference>
<dbReference type="Gene3D" id="2.30.42.10">
    <property type="match status" value="1"/>
</dbReference>
<dbReference type="PANTHER" id="PTHR32060:SF30">
    <property type="entry name" value="CARBOXY-TERMINAL PROCESSING PROTEASE CTPA"/>
    <property type="match status" value="1"/>
</dbReference>
<dbReference type="NCBIfam" id="TIGR00225">
    <property type="entry name" value="prc"/>
    <property type="match status" value="1"/>
</dbReference>
<dbReference type="FunFam" id="2.30.42.10:FF:000063">
    <property type="entry name" value="Peptidase, S41 family"/>
    <property type="match status" value="1"/>
</dbReference>
<dbReference type="InterPro" id="IPR041489">
    <property type="entry name" value="PDZ_6"/>
</dbReference>
<evidence type="ECO:0000256" key="7">
    <source>
        <dbReference type="SAM" id="SignalP"/>
    </source>
</evidence>
<comment type="caution">
    <text evidence="9">The sequence shown here is derived from an EMBL/GenBank/DDBJ whole genome shotgun (WGS) entry which is preliminary data.</text>
</comment>
<dbReference type="EMBL" id="FPIW01000003">
    <property type="protein sequence ID" value="SFW19285.1"/>
    <property type="molecule type" value="Genomic_DNA"/>
</dbReference>
<dbReference type="InterPro" id="IPR029045">
    <property type="entry name" value="ClpP/crotonase-like_dom_sf"/>
</dbReference>
<evidence type="ECO:0000256" key="2">
    <source>
        <dbReference type="ARBA" id="ARBA00022670"/>
    </source>
</evidence>
<keyword evidence="3 5" id="KW-0378">Hydrolase</keyword>
<dbReference type="Pfam" id="PF22694">
    <property type="entry name" value="CtpB_N-like"/>
    <property type="match status" value="1"/>
</dbReference>
<feature type="chain" id="PRO_5041681021" evidence="7">
    <location>
        <begin position="22"/>
        <end position="443"/>
    </location>
</feature>
<feature type="domain" description="PDZ" evidence="8">
    <location>
        <begin position="92"/>
        <end position="160"/>
    </location>
</feature>
<dbReference type="OMA" id="QMWLDGN"/>